<dbReference type="GO" id="GO:0042626">
    <property type="term" value="F:ATPase-coupled transmembrane transporter activity"/>
    <property type="evidence" value="ECO:0007669"/>
    <property type="project" value="TreeGrafter"/>
</dbReference>
<dbReference type="PANTHER" id="PTHR24223:SF166">
    <property type="entry name" value="MULTIDRUG RESISTANCE-ASSOCIATED PROTEIN 1-LIKE"/>
    <property type="match status" value="1"/>
</dbReference>
<keyword evidence="2" id="KW-0067">ATP-binding</keyword>
<dbReference type="EMBL" id="MKHE01000031">
    <property type="protein sequence ID" value="OWK00585.1"/>
    <property type="molecule type" value="Genomic_DNA"/>
</dbReference>
<protein>
    <recommendedName>
        <fullName evidence="3">ABC transporter domain-containing protein</fullName>
    </recommendedName>
</protein>
<evidence type="ECO:0000256" key="2">
    <source>
        <dbReference type="ARBA" id="ARBA00022840"/>
    </source>
</evidence>
<dbReference type="Proteomes" id="UP000242450">
    <property type="component" value="Chromosome 31"/>
</dbReference>
<dbReference type="InterPro" id="IPR027417">
    <property type="entry name" value="P-loop_NTPase"/>
</dbReference>
<evidence type="ECO:0000256" key="1">
    <source>
        <dbReference type="ARBA" id="ARBA00022741"/>
    </source>
</evidence>
<dbReference type="Gene3D" id="3.40.50.300">
    <property type="entry name" value="P-loop containing nucleotide triphosphate hydrolases"/>
    <property type="match status" value="1"/>
</dbReference>
<evidence type="ECO:0000259" key="3">
    <source>
        <dbReference type="Pfam" id="PF00005"/>
    </source>
</evidence>
<dbReference type="SUPFAM" id="SSF52540">
    <property type="entry name" value="P-loop containing nucleoside triphosphate hydrolases"/>
    <property type="match status" value="1"/>
</dbReference>
<accession>A0A212C3M9</accession>
<comment type="caution">
    <text evidence="4">The sequence shown here is derived from an EMBL/GenBank/DDBJ whole genome shotgun (WGS) entry which is preliminary data.</text>
</comment>
<dbReference type="AlphaFoldDB" id="A0A212C3M9"/>
<organism evidence="4 5">
    <name type="scientific">Cervus elaphus hippelaphus</name>
    <name type="common">European red deer</name>
    <dbReference type="NCBI Taxonomy" id="46360"/>
    <lineage>
        <taxon>Eukaryota</taxon>
        <taxon>Metazoa</taxon>
        <taxon>Chordata</taxon>
        <taxon>Craniata</taxon>
        <taxon>Vertebrata</taxon>
        <taxon>Euteleostomi</taxon>
        <taxon>Mammalia</taxon>
        <taxon>Eutheria</taxon>
        <taxon>Laurasiatheria</taxon>
        <taxon>Artiodactyla</taxon>
        <taxon>Ruminantia</taxon>
        <taxon>Pecora</taxon>
        <taxon>Cervidae</taxon>
        <taxon>Cervinae</taxon>
        <taxon>Cervus</taxon>
    </lineage>
</organism>
<keyword evidence="5" id="KW-1185">Reference proteome</keyword>
<evidence type="ECO:0000313" key="4">
    <source>
        <dbReference type="EMBL" id="OWK00585.1"/>
    </source>
</evidence>
<dbReference type="GO" id="GO:0016887">
    <property type="term" value="F:ATP hydrolysis activity"/>
    <property type="evidence" value="ECO:0007669"/>
    <property type="project" value="InterPro"/>
</dbReference>
<dbReference type="OrthoDB" id="6500128at2759"/>
<gene>
    <name evidence="4" type="ORF">Celaphus_00019484</name>
</gene>
<proteinExistence type="predicted"/>
<keyword evidence="1" id="KW-0547">Nucleotide-binding</keyword>
<feature type="domain" description="ABC transporter" evidence="3">
    <location>
        <begin position="30"/>
        <end position="73"/>
    </location>
</feature>
<reference evidence="4 5" key="1">
    <citation type="journal article" date="2018" name="Mol. Genet. Genomics">
        <title>The red deer Cervus elaphus genome CerEla1.0: sequencing, annotating, genes, and chromosomes.</title>
        <authorList>
            <person name="Bana N.A."/>
            <person name="Nyiri A."/>
            <person name="Nagy J."/>
            <person name="Frank K."/>
            <person name="Nagy T."/>
            <person name="Steger V."/>
            <person name="Schiller M."/>
            <person name="Lakatos P."/>
            <person name="Sugar L."/>
            <person name="Horn P."/>
            <person name="Barta E."/>
            <person name="Orosz L."/>
        </authorList>
    </citation>
    <scope>NUCLEOTIDE SEQUENCE [LARGE SCALE GENOMIC DNA]</scope>
    <source>
        <strain evidence="4">Hungarian</strain>
    </source>
</reference>
<dbReference type="InterPro" id="IPR003439">
    <property type="entry name" value="ABC_transporter-like_ATP-bd"/>
</dbReference>
<dbReference type="FunFam" id="3.40.50.300:FF:003492">
    <property type="entry name" value="AGAP012735-PA"/>
    <property type="match status" value="1"/>
</dbReference>
<dbReference type="GO" id="GO:0016020">
    <property type="term" value="C:membrane"/>
    <property type="evidence" value="ECO:0007669"/>
    <property type="project" value="TreeGrafter"/>
</dbReference>
<sequence length="154" mass="17524">MNLDPLDKYPDHELWEVLELCHLKEFVQSLPQKLLHEISEGGENLSVGQRQLVCLARALLRKTKILILDEATASIDFETDNLVQTTIRKEFSDCTILTIAHRLHSIIDSDRVLVLDSGRITEFETPQNLIHKRGLFFDMLTEAGITQDSGAKNK</sequence>
<evidence type="ECO:0000313" key="5">
    <source>
        <dbReference type="Proteomes" id="UP000242450"/>
    </source>
</evidence>
<dbReference type="Pfam" id="PF00005">
    <property type="entry name" value="ABC_tran"/>
    <property type="match status" value="1"/>
</dbReference>
<dbReference type="InterPro" id="IPR050173">
    <property type="entry name" value="ABC_transporter_C-like"/>
</dbReference>
<dbReference type="PANTHER" id="PTHR24223">
    <property type="entry name" value="ATP-BINDING CASSETTE SUB-FAMILY C"/>
    <property type="match status" value="1"/>
</dbReference>
<dbReference type="GO" id="GO:0005524">
    <property type="term" value="F:ATP binding"/>
    <property type="evidence" value="ECO:0007669"/>
    <property type="project" value="UniProtKB-KW"/>
</dbReference>
<name>A0A212C3M9_CEREH</name>